<name>A0A382DHF3_9ZZZZ</name>
<feature type="non-terminal residue" evidence="2">
    <location>
        <position position="23"/>
    </location>
</feature>
<evidence type="ECO:0000313" key="2">
    <source>
        <dbReference type="EMBL" id="SVB37111.1"/>
    </source>
</evidence>
<gene>
    <name evidence="2" type="ORF">METZ01_LOCUS189965</name>
</gene>
<sequence length="23" mass="2540">MLPKYSANAAMSASLKEDMRDPL</sequence>
<protein>
    <submittedName>
        <fullName evidence="2">Uncharacterized protein</fullName>
    </submittedName>
</protein>
<feature type="region of interest" description="Disordered" evidence="1">
    <location>
        <begin position="1"/>
        <end position="23"/>
    </location>
</feature>
<evidence type="ECO:0000256" key="1">
    <source>
        <dbReference type="SAM" id="MobiDB-lite"/>
    </source>
</evidence>
<dbReference type="EMBL" id="UINC01039113">
    <property type="protein sequence ID" value="SVB37111.1"/>
    <property type="molecule type" value="Genomic_DNA"/>
</dbReference>
<proteinExistence type="predicted"/>
<accession>A0A382DHF3</accession>
<organism evidence="2">
    <name type="scientific">marine metagenome</name>
    <dbReference type="NCBI Taxonomy" id="408172"/>
    <lineage>
        <taxon>unclassified sequences</taxon>
        <taxon>metagenomes</taxon>
        <taxon>ecological metagenomes</taxon>
    </lineage>
</organism>
<reference evidence="2" key="1">
    <citation type="submission" date="2018-05" db="EMBL/GenBank/DDBJ databases">
        <authorList>
            <person name="Lanie J.A."/>
            <person name="Ng W.-L."/>
            <person name="Kazmierczak K.M."/>
            <person name="Andrzejewski T.M."/>
            <person name="Davidsen T.M."/>
            <person name="Wayne K.J."/>
            <person name="Tettelin H."/>
            <person name="Glass J.I."/>
            <person name="Rusch D."/>
            <person name="Podicherti R."/>
            <person name="Tsui H.-C.T."/>
            <person name="Winkler M.E."/>
        </authorList>
    </citation>
    <scope>NUCLEOTIDE SEQUENCE</scope>
</reference>
<dbReference type="AlphaFoldDB" id="A0A382DHF3"/>